<dbReference type="Gene3D" id="1.10.579.10">
    <property type="entry name" value="DNA Cyclobutane Dipyrimidine Photolyase, subunit A, domain 3"/>
    <property type="match status" value="1"/>
</dbReference>
<dbReference type="Gene3D" id="3.40.50.620">
    <property type="entry name" value="HUPs"/>
    <property type="match status" value="1"/>
</dbReference>
<dbReference type="GO" id="GO:0003677">
    <property type="term" value="F:DNA binding"/>
    <property type="evidence" value="ECO:0007669"/>
    <property type="project" value="TreeGrafter"/>
</dbReference>
<feature type="compositionally biased region" description="Acidic residues" evidence="6">
    <location>
        <begin position="544"/>
        <end position="554"/>
    </location>
</feature>
<evidence type="ECO:0000313" key="9">
    <source>
        <dbReference type="Proteomes" id="UP000193411"/>
    </source>
</evidence>
<dbReference type="GO" id="GO:0071949">
    <property type="term" value="F:FAD binding"/>
    <property type="evidence" value="ECO:0007669"/>
    <property type="project" value="TreeGrafter"/>
</dbReference>
<feature type="binding site" evidence="4">
    <location>
        <begin position="323"/>
        <end position="331"/>
    </location>
    <ligand>
        <name>FAD</name>
        <dbReference type="ChEBI" id="CHEBI:57692"/>
    </ligand>
</feature>
<dbReference type="InterPro" id="IPR036134">
    <property type="entry name" value="Crypto/Photolyase_FAD-like_sf"/>
</dbReference>
<comment type="caution">
    <text evidence="8">The sequence shown here is derived from an EMBL/GenBank/DDBJ whole genome shotgun (WGS) entry which is preliminary data.</text>
</comment>
<dbReference type="Pfam" id="PF03441">
    <property type="entry name" value="FAD_binding_7"/>
    <property type="match status" value="1"/>
</dbReference>
<evidence type="ECO:0000256" key="4">
    <source>
        <dbReference type="PIRSR" id="PIRSR602081-1"/>
    </source>
</evidence>
<evidence type="ECO:0000256" key="3">
    <source>
        <dbReference type="ARBA" id="ARBA00022827"/>
    </source>
</evidence>
<feature type="site" description="Electron transfer via tryptophanyl radical" evidence="5">
    <location>
        <position position="356"/>
    </location>
</feature>
<dbReference type="InterPro" id="IPR005101">
    <property type="entry name" value="Cryptochr/Photolyase_FAD-bd"/>
</dbReference>
<dbReference type="Pfam" id="PF00875">
    <property type="entry name" value="DNA_photolyase"/>
    <property type="match status" value="1"/>
</dbReference>
<feature type="domain" description="Photolyase/cryptochrome alpha/beta" evidence="7">
    <location>
        <begin position="4"/>
        <end position="131"/>
    </location>
</feature>
<dbReference type="InterPro" id="IPR006050">
    <property type="entry name" value="DNA_photolyase_N"/>
</dbReference>
<accession>A0A1Y2HA27</accession>
<evidence type="ECO:0000313" key="8">
    <source>
        <dbReference type="EMBL" id="ORZ31450.1"/>
    </source>
</evidence>
<evidence type="ECO:0000256" key="6">
    <source>
        <dbReference type="SAM" id="MobiDB-lite"/>
    </source>
</evidence>
<dbReference type="GO" id="GO:0003904">
    <property type="term" value="F:deoxyribodipyrimidine photo-lyase activity"/>
    <property type="evidence" value="ECO:0007669"/>
    <property type="project" value="TreeGrafter"/>
</dbReference>
<keyword evidence="9" id="KW-1185">Reference proteome</keyword>
<dbReference type="PANTHER" id="PTHR11455:SF9">
    <property type="entry name" value="CRYPTOCHROME CIRCADIAN CLOCK 5 ISOFORM X1"/>
    <property type="match status" value="1"/>
</dbReference>
<dbReference type="EMBL" id="MCFL01000060">
    <property type="protein sequence ID" value="ORZ31450.1"/>
    <property type="molecule type" value="Genomic_DNA"/>
</dbReference>
<keyword evidence="8" id="KW-0456">Lyase</keyword>
<organism evidence="8 9">
    <name type="scientific">Catenaria anguillulae PL171</name>
    <dbReference type="NCBI Taxonomy" id="765915"/>
    <lineage>
        <taxon>Eukaryota</taxon>
        <taxon>Fungi</taxon>
        <taxon>Fungi incertae sedis</taxon>
        <taxon>Blastocladiomycota</taxon>
        <taxon>Blastocladiomycetes</taxon>
        <taxon>Blastocladiales</taxon>
        <taxon>Catenariaceae</taxon>
        <taxon>Catenaria</taxon>
    </lineage>
</organism>
<evidence type="ECO:0000256" key="5">
    <source>
        <dbReference type="PIRSR" id="PIRSR602081-2"/>
    </source>
</evidence>
<dbReference type="OrthoDB" id="435881at2759"/>
<name>A0A1Y2HA27_9FUNG</name>
<comment type="cofactor">
    <cofactor evidence="4">
        <name>FAD</name>
        <dbReference type="ChEBI" id="CHEBI:57692"/>
    </cofactor>
    <text evidence="4">Binds 1 FAD per subunit.</text>
</comment>
<dbReference type="STRING" id="765915.A0A1Y2HA27"/>
<proteinExistence type="inferred from homology"/>
<dbReference type="InterPro" id="IPR014729">
    <property type="entry name" value="Rossmann-like_a/b/a_fold"/>
</dbReference>
<sequence length="576" mass="63854">MKKLTTLLWFRRDLRLHDHPALLHAVSTSATLFPVYCLEVPTKKRCGHLRWLFLLESLADLDSQLRALGSRLFVVRGKAPDVLPQLVKAWAVDQVLVQSSPEPFARARDEEVAQRVAKEGGEFHGFPGRTLFEVSQLLAGAGNGASDKGIPLPVTMTGFAKVADRLTVPKPEPAPTSIPLPLDSESALHQLKSLLDPVSFASLTGPHHDLSLPRISPTDHTVPELGLLTPLAARSPHTGGESHALARLDTYMSHTAKVLAFEKPKTSPAALPDPVTGLVDTTVLSPYMTYGCLSPRLFHSRITSAYRAAKGKHSKPPVSLLAQLYWREFFFAHGATVDGFELATEANPTCPTPIDWRLLSAADSDPEAHDDLKAWAEARTGYPWIDACMTQLRSEGWIHHLGRHSLACFLTRGDLYISWERGAEVFEDVLLDHDWALNRGNWAWLSGTSVFFRQWFRVYSPVKWGQSWDAEGKYIKRHLPQLAKFPKQYIYEPWKAPLAVQKQAGCIVGKDYPKPIVDHAEASKANMAKLKACFARGRDKNGAGEDEGDADEDIEKDKVGSSRAGRAAARDRVKRK</sequence>
<dbReference type="InterPro" id="IPR002081">
    <property type="entry name" value="Cryptochrome/DNA_photolyase_1"/>
</dbReference>
<dbReference type="PANTHER" id="PTHR11455">
    <property type="entry name" value="CRYPTOCHROME"/>
    <property type="match status" value="1"/>
</dbReference>
<evidence type="ECO:0000256" key="2">
    <source>
        <dbReference type="ARBA" id="ARBA00022630"/>
    </source>
</evidence>
<feature type="region of interest" description="Disordered" evidence="6">
    <location>
        <begin position="538"/>
        <end position="576"/>
    </location>
</feature>
<gene>
    <name evidence="8" type="ORF">BCR44DRAFT_128078</name>
</gene>
<dbReference type="SUPFAM" id="SSF48173">
    <property type="entry name" value="Cryptochrome/photolyase FAD-binding domain"/>
    <property type="match status" value="1"/>
</dbReference>
<protein>
    <submittedName>
        <fullName evidence="8">FAD binding domain of DNA photolyase-domain-containing protein</fullName>
    </submittedName>
</protein>
<dbReference type="InterPro" id="IPR036155">
    <property type="entry name" value="Crypto/Photolyase_N_sf"/>
</dbReference>
<feature type="binding site" evidence="4">
    <location>
        <begin position="281"/>
        <end position="285"/>
    </location>
    <ligand>
        <name>FAD</name>
        <dbReference type="ChEBI" id="CHEBI:57692"/>
    </ligand>
</feature>
<keyword evidence="3 4" id="KW-0274">FAD</keyword>
<feature type="site" description="Electron transfer via tryptophanyl radical" evidence="5">
    <location>
        <position position="442"/>
    </location>
</feature>
<comment type="similarity">
    <text evidence="1">Belongs to the DNA photolyase class-1 family.</text>
</comment>
<feature type="site" description="Electron transfer via tryptophanyl radical" evidence="5">
    <location>
        <position position="419"/>
    </location>
</feature>
<dbReference type="GO" id="GO:0032922">
    <property type="term" value="P:circadian regulation of gene expression"/>
    <property type="evidence" value="ECO:0007669"/>
    <property type="project" value="TreeGrafter"/>
</dbReference>
<dbReference type="PROSITE" id="PS51645">
    <property type="entry name" value="PHR_CRY_ALPHA_BETA"/>
    <property type="match status" value="1"/>
</dbReference>
<dbReference type="Gene3D" id="1.25.40.80">
    <property type="match status" value="1"/>
</dbReference>
<dbReference type="Proteomes" id="UP000193411">
    <property type="component" value="Unassembled WGS sequence"/>
</dbReference>
<evidence type="ECO:0000256" key="1">
    <source>
        <dbReference type="ARBA" id="ARBA00005862"/>
    </source>
</evidence>
<dbReference type="GO" id="GO:0005634">
    <property type="term" value="C:nucleus"/>
    <property type="evidence" value="ECO:0007669"/>
    <property type="project" value="TreeGrafter"/>
</dbReference>
<dbReference type="SUPFAM" id="SSF52425">
    <property type="entry name" value="Cryptochrome/photolyase, N-terminal domain"/>
    <property type="match status" value="1"/>
</dbReference>
<keyword evidence="2 4" id="KW-0285">Flavoprotein</keyword>
<dbReference type="GO" id="GO:0005737">
    <property type="term" value="C:cytoplasm"/>
    <property type="evidence" value="ECO:0007669"/>
    <property type="project" value="TreeGrafter"/>
</dbReference>
<dbReference type="AlphaFoldDB" id="A0A1Y2HA27"/>
<reference evidence="8 9" key="1">
    <citation type="submission" date="2016-07" db="EMBL/GenBank/DDBJ databases">
        <title>Pervasive Adenine N6-methylation of Active Genes in Fungi.</title>
        <authorList>
            <consortium name="DOE Joint Genome Institute"/>
            <person name="Mondo S.J."/>
            <person name="Dannebaum R.O."/>
            <person name="Kuo R.C."/>
            <person name="Labutti K."/>
            <person name="Haridas S."/>
            <person name="Kuo A."/>
            <person name="Salamov A."/>
            <person name="Ahrendt S.R."/>
            <person name="Lipzen A."/>
            <person name="Sullivan W."/>
            <person name="Andreopoulos W.B."/>
            <person name="Clum A."/>
            <person name="Lindquist E."/>
            <person name="Daum C."/>
            <person name="Ramamoorthy G.K."/>
            <person name="Gryganskyi A."/>
            <person name="Culley D."/>
            <person name="Magnuson J.K."/>
            <person name="James T.Y."/>
            <person name="O'Malley M.A."/>
            <person name="Stajich J.E."/>
            <person name="Spatafora J.W."/>
            <person name="Visel A."/>
            <person name="Grigoriev I.V."/>
        </authorList>
    </citation>
    <scope>NUCLEOTIDE SEQUENCE [LARGE SCALE GENOMIC DNA]</scope>
    <source>
        <strain evidence="8 9">PL171</strain>
    </source>
</reference>
<dbReference type="GO" id="GO:0043153">
    <property type="term" value="P:entrainment of circadian clock by photoperiod"/>
    <property type="evidence" value="ECO:0007669"/>
    <property type="project" value="TreeGrafter"/>
</dbReference>
<evidence type="ECO:0000259" key="7">
    <source>
        <dbReference type="PROSITE" id="PS51645"/>
    </source>
</evidence>
<feature type="binding site" evidence="4">
    <location>
        <begin position="432"/>
        <end position="434"/>
    </location>
    <ligand>
        <name>FAD</name>
        <dbReference type="ChEBI" id="CHEBI:57692"/>
    </ligand>
</feature>